<dbReference type="Gene3D" id="1.10.1660.60">
    <property type="entry name" value="Putative excisionased domain DUF1233"/>
    <property type="match status" value="1"/>
</dbReference>
<dbReference type="RefSeq" id="WP_195875292.1">
    <property type="nucleotide sequence ID" value="NZ_JADOEL010000005.1"/>
</dbReference>
<reference evidence="1 2" key="1">
    <citation type="submission" date="2020-11" db="EMBL/GenBank/DDBJ databases">
        <title>WGS of Herminiimonas contaminans strain Marseille-Q4544 isolated from planarians Schmidtea mediterranea.</title>
        <authorList>
            <person name="Kangale L."/>
        </authorList>
    </citation>
    <scope>NUCLEOTIDE SEQUENCE [LARGE SCALE GENOMIC DNA]</scope>
    <source>
        <strain evidence="1 2">Marseille-Q4544</strain>
    </source>
</reference>
<organism evidence="1 2">
    <name type="scientific">Herminiimonas contaminans</name>
    <dbReference type="NCBI Taxonomy" id="1111140"/>
    <lineage>
        <taxon>Bacteria</taxon>
        <taxon>Pseudomonadati</taxon>
        <taxon>Pseudomonadota</taxon>
        <taxon>Betaproteobacteria</taxon>
        <taxon>Burkholderiales</taxon>
        <taxon>Oxalobacteraceae</taxon>
        <taxon>Herminiimonas</taxon>
    </lineage>
</organism>
<comment type="caution">
    <text evidence="1">The sequence shown here is derived from an EMBL/GenBank/DDBJ whole genome shotgun (WGS) entry which is preliminary data.</text>
</comment>
<dbReference type="Proteomes" id="UP000657372">
    <property type="component" value="Unassembled WGS sequence"/>
</dbReference>
<proteinExistence type="predicted"/>
<protein>
    <submittedName>
        <fullName evidence="1">Excisionase family protein</fullName>
    </submittedName>
</protein>
<dbReference type="InterPro" id="IPR038146">
    <property type="entry name" value="933W_put_Xis_sf"/>
</dbReference>
<dbReference type="Pfam" id="PF06806">
    <property type="entry name" value="DUF1233"/>
    <property type="match status" value="1"/>
</dbReference>
<name>A0ABS0ES72_9BURK</name>
<dbReference type="InterPro" id="IPR009634">
    <property type="entry name" value="Put_exci"/>
</dbReference>
<dbReference type="EMBL" id="JADOEL010000005">
    <property type="protein sequence ID" value="MBF8177702.1"/>
    <property type="molecule type" value="Genomic_DNA"/>
</dbReference>
<gene>
    <name evidence="1" type="primary">xisR</name>
    <name evidence="1" type="ORF">IXC47_08420</name>
</gene>
<evidence type="ECO:0000313" key="2">
    <source>
        <dbReference type="Proteomes" id="UP000657372"/>
    </source>
</evidence>
<keyword evidence="2" id="KW-1185">Reference proteome</keyword>
<sequence length="64" mass="7425">MNARINVEWVLIPVFCQLTGYTKRAVETKIHKGKWIEGVHYRKAPDGHIVMNLPAYNEWAMGNQ</sequence>
<accession>A0ABS0ES72</accession>
<evidence type="ECO:0000313" key="1">
    <source>
        <dbReference type="EMBL" id="MBF8177702.1"/>
    </source>
</evidence>